<evidence type="ECO:0000313" key="2">
    <source>
        <dbReference type="Proteomes" id="UP000800038"/>
    </source>
</evidence>
<accession>A0A6A5SBT7</accession>
<keyword evidence="2" id="KW-1185">Reference proteome</keyword>
<dbReference type="EMBL" id="ML976226">
    <property type="protein sequence ID" value="KAF1935906.1"/>
    <property type="molecule type" value="Genomic_DNA"/>
</dbReference>
<dbReference type="AlphaFoldDB" id="A0A6A5SBT7"/>
<proteinExistence type="predicted"/>
<name>A0A6A5SBT7_9PLEO</name>
<sequence>MPPPKQHGSVDISRTQRAAVITLHVVAGFTFDQINRSLGIAKSTCIGIVRRAQDATGNSDIIKLLDYCNKENNRKVAGRDLTQYAPFLSASILIQDAAKWFPRETWSEAVRNHTPFASISRRTIDKICRQHPYLYRDRHLTRVNEVHKPPLSNELRELRVDYARWCLF</sequence>
<reference evidence="1" key="1">
    <citation type="journal article" date="2020" name="Stud. Mycol.">
        <title>101 Dothideomycetes genomes: a test case for predicting lifestyles and emergence of pathogens.</title>
        <authorList>
            <person name="Haridas S."/>
            <person name="Albert R."/>
            <person name="Binder M."/>
            <person name="Bloem J."/>
            <person name="Labutti K."/>
            <person name="Salamov A."/>
            <person name="Andreopoulos B."/>
            <person name="Baker S."/>
            <person name="Barry K."/>
            <person name="Bills G."/>
            <person name="Bluhm B."/>
            <person name="Cannon C."/>
            <person name="Castanera R."/>
            <person name="Culley D."/>
            <person name="Daum C."/>
            <person name="Ezra D."/>
            <person name="Gonzalez J."/>
            <person name="Henrissat B."/>
            <person name="Kuo A."/>
            <person name="Liang C."/>
            <person name="Lipzen A."/>
            <person name="Lutzoni F."/>
            <person name="Magnuson J."/>
            <person name="Mondo S."/>
            <person name="Nolan M."/>
            <person name="Ohm R."/>
            <person name="Pangilinan J."/>
            <person name="Park H.-J."/>
            <person name="Ramirez L."/>
            <person name="Alfaro M."/>
            <person name="Sun H."/>
            <person name="Tritt A."/>
            <person name="Yoshinaga Y."/>
            <person name="Zwiers L.-H."/>
            <person name="Turgeon B."/>
            <person name="Goodwin S."/>
            <person name="Spatafora J."/>
            <person name="Crous P."/>
            <person name="Grigoriev I."/>
        </authorList>
    </citation>
    <scope>NUCLEOTIDE SEQUENCE</scope>
    <source>
        <strain evidence="1">CBS 161.51</strain>
    </source>
</reference>
<evidence type="ECO:0000313" key="1">
    <source>
        <dbReference type="EMBL" id="KAF1935906.1"/>
    </source>
</evidence>
<organism evidence="1 2">
    <name type="scientific">Clathrospora elynae</name>
    <dbReference type="NCBI Taxonomy" id="706981"/>
    <lineage>
        <taxon>Eukaryota</taxon>
        <taxon>Fungi</taxon>
        <taxon>Dikarya</taxon>
        <taxon>Ascomycota</taxon>
        <taxon>Pezizomycotina</taxon>
        <taxon>Dothideomycetes</taxon>
        <taxon>Pleosporomycetidae</taxon>
        <taxon>Pleosporales</taxon>
        <taxon>Diademaceae</taxon>
        <taxon>Clathrospora</taxon>
    </lineage>
</organism>
<dbReference type="OrthoDB" id="10447929at2759"/>
<dbReference type="Proteomes" id="UP000800038">
    <property type="component" value="Unassembled WGS sequence"/>
</dbReference>
<protein>
    <submittedName>
        <fullName evidence="1">Uncharacterized protein</fullName>
    </submittedName>
</protein>
<gene>
    <name evidence="1" type="ORF">EJ02DRAFT_470840</name>
</gene>